<dbReference type="STRING" id="691883.A0A058Z458"/>
<dbReference type="PROSITE" id="PS00061">
    <property type="entry name" value="ADH_SHORT"/>
    <property type="match status" value="1"/>
</dbReference>
<dbReference type="OrthoDB" id="1393670at2759"/>
<evidence type="ECO:0000256" key="3">
    <source>
        <dbReference type="SAM" id="Phobius"/>
    </source>
</evidence>
<keyword evidence="2" id="KW-0560">Oxidoreductase</keyword>
<feature type="transmembrane region" description="Helical" evidence="3">
    <location>
        <begin position="6"/>
        <end position="26"/>
    </location>
</feature>
<dbReference type="Proteomes" id="UP000030693">
    <property type="component" value="Unassembled WGS sequence"/>
</dbReference>
<dbReference type="SUPFAM" id="SSF51735">
    <property type="entry name" value="NAD(P)-binding Rossmann-fold domains"/>
    <property type="match status" value="1"/>
</dbReference>
<organism evidence="4">
    <name type="scientific">Fonticula alba</name>
    <name type="common">Slime mold</name>
    <dbReference type="NCBI Taxonomy" id="691883"/>
    <lineage>
        <taxon>Eukaryota</taxon>
        <taxon>Rotosphaerida</taxon>
        <taxon>Fonticulaceae</taxon>
        <taxon>Fonticula</taxon>
    </lineage>
</organism>
<sequence length="322" mass="35656">MFAWIGSIFMWCAIISFVTYLINTLIHEVIAKEQNLKTKYNAKWALVTGGSSGMGKAIAEKLAQQKINVVIVSLDDQLLKDTTQELRTKFPQVEFRSVGVNLGQPGFLPEVIEATKDIDISLLFNNAGYVTPGLFFDVSLERQMNNYHCNVTAAVLLTHHFLRLMGEKNLKGLITFTSSSGMFLPTPTMTLYGCTKAFLTSFAASLAPEARAIGVDVLAIHPSPTRTRFYDNAQGVQMLSFAQRIAVEPSEVADCLFKNAGRVVVIDQGLTSIGLKMLTKIIDGNFISLLFPFIPHLMEDFNKALNDWNKNLKERLAAPVAK</sequence>
<gene>
    <name evidence="4" type="ORF">H696_04445</name>
</gene>
<evidence type="ECO:0000256" key="1">
    <source>
        <dbReference type="ARBA" id="ARBA00006484"/>
    </source>
</evidence>
<dbReference type="Pfam" id="PF00106">
    <property type="entry name" value="adh_short"/>
    <property type="match status" value="1"/>
</dbReference>
<evidence type="ECO:0000256" key="2">
    <source>
        <dbReference type="ARBA" id="ARBA00023002"/>
    </source>
</evidence>
<evidence type="ECO:0000313" key="4">
    <source>
        <dbReference type="EMBL" id="KCV69025.1"/>
    </source>
</evidence>
<keyword evidence="3" id="KW-0812">Transmembrane</keyword>
<dbReference type="InterPro" id="IPR020904">
    <property type="entry name" value="Sc_DH/Rdtase_CS"/>
</dbReference>
<evidence type="ECO:0000313" key="5">
    <source>
        <dbReference type="Proteomes" id="UP000030693"/>
    </source>
</evidence>
<accession>A0A058Z458</accession>
<dbReference type="OMA" id="LMSGPIQ"/>
<dbReference type="PANTHER" id="PTHR42901:SF1">
    <property type="entry name" value="ALCOHOL DEHYDROGENASE"/>
    <property type="match status" value="1"/>
</dbReference>
<keyword evidence="5" id="KW-1185">Reference proteome</keyword>
<comment type="similarity">
    <text evidence="1">Belongs to the short-chain dehydrogenases/reductases (SDR) family.</text>
</comment>
<keyword evidence="3" id="KW-1133">Transmembrane helix</keyword>
<keyword evidence="3" id="KW-0472">Membrane</keyword>
<dbReference type="EMBL" id="KB932207">
    <property type="protein sequence ID" value="KCV69025.1"/>
    <property type="molecule type" value="Genomic_DNA"/>
</dbReference>
<dbReference type="InterPro" id="IPR002347">
    <property type="entry name" value="SDR_fam"/>
</dbReference>
<dbReference type="RefSeq" id="XP_009496596.1">
    <property type="nucleotide sequence ID" value="XM_009498321.1"/>
</dbReference>
<dbReference type="PRINTS" id="PR00081">
    <property type="entry name" value="GDHRDH"/>
</dbReference>
<dbReference type="eggNOG" id="KOG1014">
    <property type="taxonomic scope" value="Eukaryota"/>
</dbReference>
<name>A0A058Z458_FONAL</name>
<dbReference type="AlphaFoldDB" id="A0A058Z458"/>
<dbReference type="PANTHER" id="PTHR42901">
    <property type="entry name" value="ALCOHOL DEHYDROGENASE"/>
    <property type="match status" value="1"/>
</dbReference>
<dbReference type="GO" id="GO:0016491">
    <property type="term" value="F:oxidoreductase activity"/>
    <property type="evidence" value="ECO:0007669"/>
    <property type="project" value="UniProtKB-KW"/>
</dbReference>
<protein>
    <submittedName>
        <fullName evidence="4">Uncharacterized protein</fullName>
    </submittedName>
</protein>
<reference evidence="4" key="1">
    <citation type="submission" date="2013-04" db="EMBL/GenBank/DDBJ databases">
        <title>The Genome Sequence of Fonticula alba ATCC 38817.</title>
        <authorList>
            <consortium name="The Broad Institute Genomics Platform"/>
            <person name="Russ C."/>
            <person name="Cuomo C."/>
            <person name="Burger G."/>
            <person name="Gray M.W."/>
            <person name="Holland P.W.H."/>
            <person name="King N."/>
            <person name="Lang F.B.F."/>
            <person name="Roger A.J."/>
            <person name="Ruiz-Trillo I."/>
            <person name="Brown M."/>
            <person name="Walker B."/>
            <person name="Young S."/>
            <person name="Zeng Q."/>
            <person name="Gargeya S."/>
            <person name="Fitzgerald M."/>
            <person name="Haas B."/>
            <person name="Abouelleil A."/>
            <person name="Allen A.W."/>
            <person name="Alvarado L."/>
            <person name="Arachchi H.M."/>
            <person name="Berlin A.M."/>
            <person name="Chapman S.B."/>
            <person name="Gainer-Dewar J."/>
            <person name="Goldberg J."/>
            <person name="Griggs A."/>
            <person name="Gujja S."/>
            <person name="Hansen M."/>
            <person name="Howarth C."/>
            <person name="Imamovic A."/>
            <person name="Ireland A."/>
            <person name="Larimer J."/>
            <person name="McCowan C."/>
            <person name="Murphy C."/>
            <person name="Pearson M."/>
            <person name="Poon T.W."/>
            <person name="Priest M."/>
            <person name="Roberts A."/>
            <person name="Saif S."/>
            <person name="Shea T."/>
            <person name="Sisk P."/>
            <person name="Sykes S."/>
            <person name="Wortman J."/>
            <person name="Nusbaum C."/>
            <person name="Birren B."/>
        </authorList>
    </citation>
    <scope>NUCLEOTIDE SEQUENCE [LARGE SCALE GENOMIC DNA]</scope>
    <source>
        <strain evidence="4">ATCC 38817</strain>
    </source>
</reference>
<dbReference type="Gene3D" id="3.40.50.720">
    <property type="entry name" value="NAD(P)-binding Rossmann-like Domain"/>
    <property type="match status" value="1"/>
</dbReference>
<proteinExistence type="inferred from homology"/>
<dbReference type="InterPro" id="IPR036291">
    <property type="entry name" value="NAD(P)-bd_dom_sf"/>
</dbReference>
<dbReference type="GeneID" id="20529170"/>